<keyword evidence="1" id="KW-0472">Membrane</keyword>
<protein>
    <recommendedName>
        <fullName evidence="4">Type 4 fimbrial biogenesis protein PilX N-terminal domain-containing protein</fullName>
    </recommendedName>
</protein>
<gene>
    <name evidence="2" type="ORF">C5B42_04885</name>
</gene>
<keyword evidence="1" id="KW-0812">Transmembrane</keyword>
<evidence type="ECO:0000256" key="1">
    <source>
        <dbReference type="SAM" id="Phobius"/>
    </source>
</evidence>
<proteinExistence type="predicted"/>
<dbReference type="Proteomes" id="UP000246104">
    <property type="component" value="Unassembled WGS sequence"/>
</dbReference>
<name>A0A317JN87_9BACT</name>
<sequence>MESRKGQVGIIILLIVVVMSTIGISVVSRSSTDVSISQSSEDANRVLDAAESGVEKALSDTHALDPSIPGQVTGSINSINNIAVNYTVDRLFTTDTVLDEGSSVGIDLTGAINGDALNIYWSKEQNCTQNPASLIITIYNKVGSAVTYRKSYLAACAQNHSGDGFTSITANGGATGFLRFDQLALQTGDVFARIRSIYNQTELSITGAGWTLPVQQFRIVSIAQGTVGTQTKEVQVDRGLPTAPAVFDYALYSGTGISN</sequence>
<evidence type="ECO:0000313" key="2">
    <source>
        <dbReference type="EMBL" id="PWU22891.1"/>
    </source>
</evidence>
<reference evidence="2 3" key="1">
    <citation type="submission" date="2018-02" db="EMBL/GenBank/DDBJ databases">
        <title>Genomic Reconstructions from Amazon Rainforest and Pasture Soil Reveal Novel Insights into the Physiology of Candidate Phyla in Tropical Sites.</title>
        <authorList>
            <person name="Kroeger M.E."/>
            <person name="Delmont T."/>
            <person name="Eren A.M."/>
            <person name="Guo J."/>
            <person name="Meyer K.M."/>
            <person name="Khan K."/>
            <person name="Rodrigues J.L.M."/>
            <person name="Bohannan B.J.M."/>
            <person name="Tringe S."/>
            <person name="Borges C.D."/>
            <person name="Tiedje J."/>
            <person name="Tsai S.M."/>
            <person name="Nusslein K."/>
        </authorList>
    </citation>
    <scope>NUCLEOTIDE SEQUENCE [LARGE SCALE GENOMIC DNA]</scope>
    <source>
        <strain evidence="2">Amazon FNV 2010 28 9</strain>
    </source>
</reference>
<feature type="transmembrane region" description="Helical" evidence="1">
    <location>
        <begin position="7"/>
        <end position="27"/>
    </location>
</feature>
<comment type="caution">
    <text evidence="2">The sequence shown here is derived from an EMBL/GenBank/DDBJ whole genome shotgun (WGS) entry which is preliminary data.</text>
</comment>
<dbReference type="AlphaFoldDB" id="A0A317JN87"/>
<dbReference type="EMBL" id="PSRQ01000053">
    <property type="protein sequence ID" value="PWU22891.1"/>
    <property type="molecule type" value="Genomic_DNA"/>
</dbReference>
<evidence type="ECO:0000313" key="3">
    <source>
        <dbReference type="Proteomes" id="UP000246104"/>
    </source>
</evidence>
<keyword evidence="1" id="KW-1133">Transmembrane helix</keyword>
<evidence type="ECO:0008006" key="4">
    <source>
        <dbReference type="Google" id="ProtNLM"/>
    </source>
</evidence>
<organism evidence="2 3">
    <name type="scientific">Candidatus Cerribacteria bacterium 'Amazon FNV 2010 28 9'</name>
    <dbReference type="NCBI Taxonomy" id="2081795"/>
    <lineage>
        <taxon>Bacteria</taxon>
        <taxon>Candidatus Cerribacteria</taxon>
    </lineage>
</organism>
<accession>A0A317JN87</accession>